<keyword evidence="1 6" id="KW-0645">Protease</keyword>
<evidence type="ECO:0000256" key="1">
    <source>
        <dbReference type="ARBA" id="ARBA00022670"/>
    </source>
</evidence>
<dbReference type="Pfam" id="PF01435">
    <property type="entry name" value="Peptidase_M48"/>
    <property type="match status" value="1"/>
</dbReference>
<evidence type="ECO:0000256" key="6">
    <source>
        <dbReference type="RuleBase" id="RU003983"/>
    </source>
</evidence>
<evidence type="ECO:0000256" key="4">
    <source>
        <dbReference type="ARBA" id="ARBA00022833"/>
    </source>
</evidence>
<keyword evidence="3 6" id="KW-0378">Hydrolase</keyword>
<proteinExistence type="inferred from homology"/>
<keyword evidence="10" id="KW-1185">Reference proteome</keyword>
<evidence type="ECO:0000256" key="3">
    <source>
        <dbReference type="ARBA" id="ARBA00022801"/>
    </source>
</evidence>
<accession>A0A2R8AEU8</accession>
<gene>
    <name evidence="9" type="primary">loiP_3</name>
    <name evidence="9" type="ORF">POI8812_03058</name>
</gene>
<dbReference type="AlphaFoldDB" id="A0A2R8AEU8"/>
<dbReference type="Gene3D" id="3.30.2010.10">
    <property type="entry name" value="Metalloproteases ('zincins'), catalytic domain"/>
    <property type="match status" value="1"/>
</dbReference>
<sequence length="248" mass="26042">MRLALTLTAAIALAGCATTFEVPDAPVANLPDSAAPAANRSVSAGEQMMQRVATRIEPIAEDVCRQETGQTRGCDFVLQIDRSGGAPNAFQTIGSDGRPLIVFNEAMLRTIRNDNEIAFIMGHEAGHQIAGHLARRQSQVGLGGLAGAILGGVIGLDQQQSAEIGAQIGGRAYSQSFELEADVLGTYIAERAGYDPVDGAASFSRFRGSNSVLSTHPPGQQRYSTVVATAQRIAAQRAQGLTPTIPRN</sequence>
<keyword evidence="4 6" id="KW-0862">Zinc</keyword>
<dbReference type="InterPro" id="IPR001915">
    <property type="entry name" value="Peptidase_M48"/>
</dbReference>
<dbReference type="GO" id="GO:0016020">
    <property type="term" value="C:membrane"/>
    <property type="evidence" value="ECO:0007669"/>
    <property type="project" value="TreeGrafter"/>
</dbReference>
<feature type="chain" id="PRO_5015326772" evidence="7">
    <location>
        <begin position="20"/>
        <end position="248"/>
    </location>
</feature>
<comment type="similarity">
    <text evidence="6">Belongs to the peptidase M48 family.</text>
</comment>
<organism evidence="9 10">
    <name type="scientific">Pontivivens insulae</name>
    <dbReference type="NCBI Taxonomy" id="1639689"/>
    <lineage>
        <taxon>Bacteria</taxon>
        <taxon>Pseudomonadati</taxon>
        <taxon>Pseudomonadota</taxon>
        <taxon>Alphaproteobacteria</taxon>
        <taxon>Rhodobacterales</taxon>
        <taxon>Paracoccaceae</taxon>
        <taxon>Pontivivens</taxon>
    </lineage>
</organism>
<dbReference type="OrthoDB" id="7338723at2"/>
<comment type="cofactor">
    <cofactor evidence="6">
        <name>Zn(2+)</name>
        <dbReference type="ChEBI" id="CHEBI:29105"/>
    </cofactor>
    <text evidence="6">Binds 1 zinc ion per subunit.</text>
</comment>
<evidence type="ECO:0000256" key="2">
    <source>
        <dbReference type="ARBA" id="ARBA00022723"/>
    </source>
</evidence>
<feature type="signal peptide" evidence="7">
    <location>
        <begin position="1"/>
        <end position="19"/>
    </location>
</feature>
<dbReference type="EMBL" id="OMKW01000004">
    <property type="protein sequence ID" value="SPF30716.1"/>
    <property type="molecule type" value="Genomic_DNA"/>
</dbReference>
<evidence type="ECO:0000256" key="5">
    <source>
        <dbReference type="ARBA" id="ARBA00023049"/>
    </source>
</evidence>
<feature type="domain" description="Peptidase M48" evidence="8">
    <location>
        <begin position="55"/>
        <end position="226"/>
    </location>
</feature>
<dbReference type="GO" id="GO:0051603">
    <property type="term" value="P:proteolysis involved in protein catabolic process"/>
    <property type="evidence" value="ECO:0007669"/>
    <property type="project" value="TreeGrafter"/>
</dbReference>
<dbReference type="GO" id="GO:0046872">
    <property type="term" value="F:metal ion binding"/>
    <property type="evidence" value="ECO:0007669"/>
    <property type="project" value="UniProtKB-KW"/>
</dbReference>
<name>A0A2R8AEU8_9RHOB</name>
<dbReference type="PANTHER" id="PTHR22726">
    <property type="entry name" value="METALLOENDOPEPTIDASE OMA1"/>
    <property type="match status" value="1"/>
</dbReference>
<dbReference type="GO" id="GO:0004222">
    <property type="term" value="F:metalloendopeptidase activity"/>
    <property type="evidence" value="ECO:0007669"/>
    <property type="project" value="InterPro"/>
</dbReference>
<keyword evidence="5 6" id="KW-0482">Metalloprotease</keyword>
<dbReference type="RefSeq" id="WP_108783429.1">
    <property type="nucleotide sequence ID" value="NZ_OMKW01000004.1"/>
</dbReference>
<reference evidence="9 10" key="1">
    <citation type="submission" date="2018-03" db="EMBL/GenBank/DDBJ databases">
        <authorList>
            <person name="Keele B.F."/>
        </authorList>
    </citation>
    <scope>NUCLEOTIDE SEQUENCE [LARGE SCALE GENOMIC DNA]</scope>
    <source>
        <strain evidence="9 10">CeCT 8812</strain>
    </source>
</reference>
<dbReference type="Proteomes" id="UP000244932">
    <property type="component" value="Unassembled WGS sequence"/>
</dbReference>
<dbReference type="InterPro" id="IPR051156">
    <property type="entry name" value="Mito/Outer_Membr_Metalloprot"/>
</dbReference>
<protein>
    <submittedName>
        <fullName evidence="9">Metalloprotease LoiP</fullName>
        <ecNumber evidence="9">3.4.24.-</ecNumber>
    </submittedName>
</protein>
<dbReference type="PROSITE" id="PS51257">
    <property type="entry name" value="PROKAR_LIPOPROTEIN"/>
    <property type="match status" value="1"/>
</dbReference>
<keyword evidence="7" id="KW-0732">Signal</keyword>
<evidence type="ECO:0000259" key="8">
    <source>
        <dbReference type="Pfam" id="PF01435"/>
    </source>
</evidence>
<keyword evidence="2" id="KW-0479">Metal-binding</keyword>
<dbReference type="PANTHER" id="PTHR22726:SF1">
    <property type="entry name" value="METALLOENDOPEPTIDASE OMA1, MITOCHONDRIAL"/>
    <property type="match status" value="1"/>
</dbReference>
<evidence type="ECO:0000313" key="10">
    <source>
        <dbReference type="Proteomes" id="UP000244932"/>
    </source>
</evidence>
<dbReference type="EC" id="3.4.24.-" evidence="9"/>
<evidence type="ECO:0000313" key="9">
    <source>
        <dbReference type="EMBL" id="SPF30716.1"/>
    </source>
</evidence>
<evidence type="ECO:0000256" key="7">
    <source>
        <dbReference type="SAM" id="SignalP"/>
    </source>
</evidence>